<name>A0AAV2AT20_9ARAC</name>
<keyword evidence="1" id="KW-0175">Coiled coil</keyword>
<feature type="coiled-coil region" evidence="1">
    <location>
        <begin position="35"/>
        <end position="153"/>
    </location>
</feature>
<evidence type="ECO:0000313" key="3">
    <source>
        <dbReference type="EMBL" id="CAL1286835.1"/>
    </source>
</evidence>
<dbReference type="AlphaFoldDB" id="A0AAV2AT20"/>
<feature type="compositionally biased region" description="Basic and acidic residues" evidence="2">
    <location>
        <begin position="277"/>
        <end position="295"/>
    </location>
</feature>
<reference evidence="3 4" key="1">
    <citation type="submission" date="2024-04" db="EMBL/GenBank/DDBJ databases">
        <authorList>
            <person name="Rising A."/>
            <person name="Reimegard J."/>
            <person name="Sonavane S."/>
            <person name="Akerstrom W."/>
            <person name="Nylinder S."/>
            <person name="Hedman E."/>
            <person name="Kallberg Y."/>
        </authorList>
    </citation>
    <scope>NUCLEOTIDE SEQUENCE [LARGE SCALE GENOMIC DNA]</scope>
</reference>
<dbReference type="SUPFAM" id="SSF57997">
    <property type="entry name" value="Tropomyosin"/>
    <property type="match status" value="1"/>
</dbReference>
<evidence type="ECO:0000313" key="4">
    <source>
        <dbReference type="Proteomes" id="UP001497382"/>
    </source>
</evidence>
<evidence type="ECO:0000256" key="2">
    <source>
        <dbReference type="SAM" id="MobiDB-lite"/>
    </source>
</evidence>
<sequence length="295" mass="31974">MQYAPACRERGTQWRNRVWVISIGADVSTILLKELRGSKKKLDVATQSIEKLRRDLDIREDRLKAATAQKNSLDLEITNKQGEIFSLKVDISNVTKQKNELARQVALLKEKVLELESSVGGLQEQVASRQKLIDALEKEHIETEDKIKELTKQKDSFMLETQKQERVAHSGGHRPRPRPAGVQGARSAEAAHPKGGRGGRPPSAAAGAAAAGGEAAKNAGAALGRRSRGAAGGLQARAEGADGAAQELDRRKEHAGQPGGQVQTRDSGPPRPAAEVQDGRVRDEGEKEEWVVTLF</sequence>
<keyword evidence="4" id="KW-1185">Reference proteome</keyword>
<comment type="caution">
    <text evidence="3">The sequence shown here is derived from an EMBL/GenBank/DDBJ whole genome shotgun (WGS) entry which is preliminary data.</text>
</comment>
<dbReference type="Proteomes" id="UP001497382">
    <property type="component" value="Unassembled WGS sequence"/>
</dbReference>
<accession>A0AAV2AT20</accession>
<organism evidence="3 4">
    <name type="scientific">Larinioides sclopetarius</name>
    <dbReference type="NCBI Taxonomy" id="280406"/>
    <lineage>
        <taxon>Eukaryota</taxon>
        <taxon>Metazoa</taxon>
        <taxon>Ecdysozoa</taxon>
        <taxon>Arthropoda</taxon>
        <taxon>Chelicerata</taxon>
        <taxon>Arachnida</taxon>
        <taxon>Araneae</taxon>
        <taxon>Araneomorphae</taxon>
        <taxon>Entelegynae</taxon>
        <taxon>Araneoidea</taxon>
        <taxon>Araneidae</taxon>
        <taxon>Larinioides</taxon>
    </lineage>
</organism>
<dbReference type="Gene3D" id="1.10.287.1490">
    <property type="match status" value="1"/>
</dbReference>
<protein>
    <submittedName>
        <fullName evidence="3">Uncharacterized protein</fullName>
    </submittedName>
</protein>
<dbReference type="EMBL" id="CAXIEN010000209">
    <property type="protein sequence ID" value="CAL1286835.1"/>
    <property type="molecule type" value="Genomic_DNA"/>
</dbReference>
<proteinExistence type="predicted"/>
<gene>
    <name evidence="3" type="ORF">LARSCL_LOCUS14469</name>
</gene>
<evidence type="ECO:0000256" key="1">
    <source>
        <dbReference type="SAM" id="Coils"/>
    </source>
</evidence>
<feature type="region of interest" description="Disordered" evidence="2">
    <location>
        <begin position="162"/>
        <end position="295"/>
    </location>
</feature>
<feature type="compositionally biased region" description="Low complexity" evidence="2">
    <location>
        <begin position="200"/>
        <end position="224"/>
    </location>
</feature>